<name>A0A8D8XDM7_9HEMI</name>
<proteinExistence type="predicted"/>
<dbReference type="CDD" id="cd00298">
    <property type="entry name" value="ACD_sHsps_p23-like"/>
    <property type="match status" value="1"/>
</dbReference>
<protein>
    <recommendedName>
        <fullName evidence="2">SHSP domain-containing protein</fullName>
    </recommendedName>
</protein>
<evidence type="ECO:0000313" key="1">
    <source>
        <dbReference type="EMBL" id="CAG6693313.1"/>
    </source>
</evidence>
<dbReference type="AlphaFoldDB" id="A0A8D8XDM7"/>
<dbReference type="EMBL" id="HBUF01311795">
    <property type="protein sequence ID" value="CAG6693313.1"/>
    <property type="molecule type" value="Transcribed_RNA"/>
</dbReference>
<accession>A0A8D8XDM7</accession>
<evidence type="ECO:0008006" key="2">
    <source>
        <dbReference type="Google" id="ProtNLM"/>
    </source>
</evidence>
<sequence length="227" mass="25755">MSSNHNWSNVNMTSVGRTYVLKSRDNPPPDIACSAVDNVRHQLSDNYKSLVGVQHLYPLTGKMYSEFIAKVKSFLNSPNYEGALRYIDDDYYDFNDTVGSHWNVPYSPYLSHQVPGALPPPLCSHHLFPTEIEFGGEGVRLNIFMSGFAKCQIGSNSLTDFQIEGFDNMIRLTANVEEVQLDCSQQNYVGRKVTRTYHLPDPIVKDQMLCHYYADTGVLIIQATWLF</sequence>
<reference evidence="1" key="1">
    <citation type="submission" date="2021-05" db="EMBL/GenBank/DDBJ databases">
        <authorList>
            <person name="Alioto T."/>
            <person name="Alioto T."/>
            <person name="Gomez Garrido J."/>
        </authorList>
    </citation>
    <scope>NUCLEOTIDE SEQUENCE</scope>
</reference>
<dbReference type="EMBL" id="HBUF01116890">
    <property type="protein sequence ID" value="CAG6641342.1"/>
    <property type="molecule type" value="Transcribed_RNA"/>
</dbReference>
<organism evidence="1">
    <name type="scientific">Cacopsylla melanoneura</name>
    <dbReference type="NCBI Taxonomy" id="428564"/>
    <lineage>
        <taxon>Eukaryota</taxon>
        <taxon>Metazoa</taxon>
        <taxon>Ecdysozoa</taxon>
        <taxon>Arthropoda</taxon>
        <taxon>Hexapoda</taxon>
        <taxon>Insecta</taxon>
        <taxon>Pterygota</taxon>
        <taxon>Neoptera</taxon>
        <taxon>Paraneoptera</taxon>
        <taxon>Hemiptera</taxon>
        <taxon>Sternorrhyncha</taxon>
        <taxon>Psylloidea</taxon>
        <taxon>Psyllidae</taxon>
        <taxon>Psyllinae</taxon>
        <taxon>Cacopsylla</taxon>
    </lineage>
</organism>